<dbReference type="GO" id="GO:0008023">
    <property type="term" value="C:transcription elongation factor complex"/>
    <property type="evidence" value="ECO:0007669"/>
    <property type="project" value="InterPro"/>
</dbReference>
<dbReference type="InterPro" id="IPR019535">
    <property type="entry name" value="ICE2_C"/>
</dbReference>
<dbReference type="PANTHER" id="PTHR14633:SF3">
    <property type="entry name" value="LITTLE ELONGATION COMPLEX SUBUNIT 2"/>
    <property type="match status" value="1"/>
</dbReference>
<accession>A0A8S1DJK2</accession>
<feature type="domain" description="Little elongation complex subunit 2 C-terminal" evidence="1">
    <location>
        <begin position="449"/>
        <end position="660"/>
    </location>
</feature>
<evidence type="ECO:0000259" key="1">
    <source>
        <dbReference type="Pfam" id="PF10505"/>
    </source>
</evidence>
<protein>
    <recommendedName>
        <fullName evidence="1">Little elongation complex subunit 2 C-terminal domain-containing protein</fullName>
    </recommendedName>
</protein>
<dbReference type="GO" id="GO:0045945">
    <property type="term" value="P:positive regulation of transcription by RNA polymerase III"/>
    <property type="evidence" value="ECO:0007669"/>
    <property type="project" value="TreeGrafter"/>
</dbReference>
<dbReference type="AlphaFoldDB" id="A0A8S1DJK2"/>
<dbReference type="Proteomes" id="UP000494165">
    <property type="component" value="Unassembled WGS sequence"/>
</dbReference>
<dbReference type="PANTHER" id="PTHR14633">
    <property type="entry name" value="LITTLE ELONGATION COMPLEX SUBUNIT 2"/>
    <property type="match status" value="1"/>
</dbReference>
<dbReference type="Pfam" id="PF10505">
    <property type="entry name" value="NARG2_C"/>
    <property type="match status" value="1"/>
</dbReference>
<dbReference type="GO" id="GO:0042795">
    <property type="term" value="P:snRNA transcription by RNA polymerase II"/>
    <property type="evidence" value="ECO:0007669"/>
    <property type="project" value="TreeGrafter"/>
</dbReference>
<sequence length="778" mass="88647">MNGGRLTFPDGQADTWDEMDKIIFGDFTNKERLKQLCKDPLLVSALAADDSFPDQSELILPHSIFTEDQSGGSRKGRRLLGEDHRYSAFKYKQFYKDLQAERDRFSYESPLKQLLNSTLDSRDEERHELHLREMPRVSMMSTGKQKMYIRLKAKLSKTKEHDEEKNKLFKVLHCVVQKEQRDYVSFCLRQAKYVKTIDYEVVLPGLINYIERALFHRQHSVPADYDALYHLHSVIDFDVPFKKEIVLQPEMLLLALGQVPYTDMSSNFYHGASLEDFGRNLEFLLPSDDQLGHRSKEQNGPCVYKTPVSCDPNALHFAVETEAEIVTCSSVMELLTDVHPYSLHNSATRRDIPVIVKLMQQTDGTTKKVVFLDKALPPLEMTLYDKKIWACRRAVRELFAAWDVNVYRFDNSNDDGRSSVAASNDNEICDDVEMQDEDSEIECFPLPPPPNQNVTYGLYSLCSSDGEGRKINLIVRSSYHAYEMKNGRDKPSFLHLSVKLEHQPEYGAQCTTISEISREWMALKLRKGAALARVRVDAKTLKVIQVEKKSMKAVQQECRVRGMSIEGRAASLHHTFSKLSELEPGSYLLQLVPIEGLARLLEHDTSGTNLRGGSYFNMHLHFRRANHLIGPMSHVPYSLIDPLVATPYHTRNERIPATFLPKCELAKTPPADSLPGTSYQTVPTLADMEVEPDQDADLDVSDSESLVEWMADKETRSIAKQLQEELVEDKCEKQGTFLMPNREDQDIMRIIMEMQVQSPMSALCSTKAESSVAPSIIT</sequence>
<organism evidence="2 3">
    <name type="scientific">Cloeon dipterum</name>
    <dbReference type="NCBI Taxonomy" id="197152"/>
    <lineage>
        <taxon>Eukaryota</taxon>
        <taxon>Metazoa</taxon>
        <taxon>Ecdysozoa</taxon>
        <taxon>Arthropoda</taxon>
        <taxon>Hexapoda</taxon>
        <taxon>Insecta</taxon>
        <taxon>Pterygota</taxon>
        <taxon>Palaeoptera</taxon>
        <taxon>Ephemeroptera</taxon>
        <taxon>Pisciforma</taxon>
        <taxon>Baetidae</taxon>
        <taxon>Cloeon</taxon>
    </lineage>
</organism>
<gene>
    <name evidence="2" type="ORF">CLODIP_2_CD03790</name>
</gene>
<dbReference type="EMBL" id="CADEPI010000218">
    <property type="protein sequence ID" value="CAB3380833.1"/>
    <property type="molecule type" value="Genomic_DNA"/>
</dbReference>
<proteinExistence type="predicted"/>
<evidence type="ECO:0000313" key="2">
    <source>
        <dbReference type="EMBL" id="CAB3380833.1"/>
    </source>
</evidence>
<dbReference type="GO" id="GO:0042796">
    <property type="term" value="P:snRNA transcription by RNA polymerase III"/>
    <property type="evidence" value="ECO:0007669"/>
    <property type="project" value="TreeGrafter"/>
</dbReference>
<reference evidence="2 3" key="1">
    <citation type="submission" date="2020-04" db="EMBL/GenBank/DDBJ databases">
        <authorList>
            <person name="Alioto T."/>
            <person name="Alioto T."/>
            <person name="Gomez Garrido J."/>
        </authorList>
    </citation>
    <scope>NUCLEOTIDE SEQUENCE [LARGE SCALE GENOMIC DNA]</scope>
</reference>
<evidence type="ECO:0000313" key="3">
    <source>
        <dbReference type="Proteomes" id="UP000494165"/>
    </source>
</evidence>
<dbReference type="OrthoDB" id="6288737at2759"/>
<keyword evidence="3" id="KW-1185">Reference proteome</keyword>
<name>A0A8S1DJK2_9INSE</name>
<comment type="caution">
    <text evidence="2">The sequence shown here is derived from an EMBL/GenBank/DDBJ whole genome shotgun (WGS) entry which is preliminary data.</text>
</comment>